<dbReference type="InterPro" id="IPR006426">
    <property type="entry name" value="Asn_synth_AEB"/>
</dbReference>
<evidence type="ECO:0000256" key="9">
    <source>
        <dbReference type="PIRSR" id="PIRSR001589-2"/>
    </source>
</evidence>
<evidence type="ECO:0000256" key="1">
    <source>
        <dbReference type="ARBA" id="ARBA00005187"/>
    </source>
</evidence>
<dbReference type="PANTHER" id="PTHR43284:SF1">
    <property type="entry name" value="ASPARAGINE SYNTHETASE"/>
    <property type="match status" value="1"/>
</dbReference>
<feature type="binding site" evidence="9">
    <location>
        <position position="104"/>
    </location>
    <ligand>
        <name>L-glutamine</name>
        <dbReference type="ChEBI" id="CHEBI:58359"/>
    </ligand>
</feature>
<dbReference type="NCBIfam" id="TIGR01536">
    <property type="entry name" value="asn_synth_AEB"/>
    <property type="match status" value="1"/>
</dbReference>
<name>A0A538SM93_UNCEI</name>
<evidence type="ECO:0000313" key="12">
    <source>
        <dbReference type="EMBL" id="TMQ52494.1"/>
    </source>
</evidence>
<evidence type="ECO:0000256" key="10">
    <source>
        <dbReference type="PIRSR" id="PIRSR001589-3"/>
    </source>
</evidence>
<evidence type="ECO:0000256" key="4">
    <source>
        <dbReference type="ARBA" id="ARBA00022741"/>
    </source>
</evidence>
<feature type="binding site" evidence="9">
    <location>
        <position position="266"/>
    </location>
    <ligand>
        <name>ATP</name>
        <dbReference type="ChEBI" id="CHEBI:30616"/>
    </ligand>
</feature>
<dbReference type="GO" id="GO:0005524">
    <property type="term" value="F:ATP binding"/>
    <property type="evidence" value="ECO:0007669"/>
    <property type="project" value="UniProtKB-KW"/>
</dbReference>
<dbReference type="PANTHER" id="PTHR43284">
    <property type="entry name" value="ASPARAGINE SYNTHETASE (GLUTAMINE-HYDROLYZING)"/>
    <property type="match status" value="1"/>
</dbReference>
<dbReference type="PIRSF" id="PIRSF001589">
    <property type="entry name" value="Asn_synthetase_glu-h"/>
    <property type="match status" value="1"/>
</dbReference>
<comment type="similarity">
    <text evidence="2">Belongs to the asparagine synthetase family.</text>
</comment>
<dbReference type="AlphaFoldDB" id="A0A538SM93"/>
<evidence type="ECO:0000313" key="13">
    <source>
        <dbReference type="Proteomes" id="UP000317716"/>
    </source>
</evidence>
<dbReference type="InterPro" id="IPR017932">
    <property type="entry name" value="GATase_2_dom"/>
</dbReference>
<evidence type="ECO:0000259" key="11">
    <source>
        <dbReference type="PROSITE" id="PS51278"/>
    </source>
</evidence>
<feature type="binding site" evidence="9">
    <location>
        <begin position="366"/>
        <end position="367"/>
    </location>
    <ligand>
        <name>ATP</name>
        <dbReference type="ChEBI" id="CHEBI:30616"/>
    </ligand>
</feature>
<dbReference type="InterPro" id="IPR001962">
    <property type="entry name" value="Asn_synthase"/>
</dbReference>
<dbReference type="GO" id="GO:0005829">
    <property type="term" value="C:cytosol"/>
    <property type="evidence" value="ECO:0007669"/>
    <property type="project" value="TreeGrafter"/>
</dbReference>
<dbReference type="Gene3D" id="3.60.20.10">
    <property type="entry name" value="Glutamine Phosphoribosylpyrophosphate, subunit 1, domain 1"/>
    <property type="match status" value="1"/>
</dbReference>
<evidence type="ECO:0000256" key="5">
    <source>
        <dbReference type="ARBA" id="ARBA00022840"/>
    </source>
</evidence>
<evidence type="ECO:0000256" key="2">
    <source>
        <dbReference type="ARBA" id="ARBA00005752"/>
    </source>
</evidence>
<dbReference type="CDD" id="cd00712">
    <property type="entry name" value="AsnB"/>
    <property type="match status" value="1"/>
</dbReference>
<gene>
    <name evidence="12" type="primary">asnB</name>
    <name evidence="12" type="ORF">E6K72_09055</name>
</gene>
<dbReference type="Proteomes" id="UP000317716">
    <property type="component" value="Unassembled WGS sequence"/>
</dbReference>
<protein>
    <recommendedName>
        <fullName evidence="3">asparagine synthase (glutamine-hydrolyzing)</fullName>
        <ecNumber evidence="3">6.3.5.4</ecNumber>
    </recommendedName>
</protein>
<accession>A0A538SM93</accession>
<evidence type="ECO:0000256" key="6">
    <source>
        <dbReference type="ARBA" id="ARBA00022962"/>
    </source>
</evidence>
<feature type="binding site" evidence="9">
    <location>
        <position position="293"/>
    </location>
    <ligand>
        <name>ATP</name>
        <dbReference type="ChEBI" id="CHEBI:30616"/>
    </ligand>
</feature>
<reference evidence="12 13" key="1">
    <citation type="journal article" date="2019" name="Nat. Microbiol.">
        <title>Mediterranean grassland soil C-N compound turnover is dependent on rainfall and depth, and is mediated by genomically divergent microorganisms.</title>
        <authorList>
            <person name="Diamond S."/>
            <person name="Andeer P.F."/>
            <person name="Li Z."/>
            <person name="Crits-Christoph A."/>
            <person name="Burstein D."/>
            <person name="Anantharaman K."/>
            <person name="Lane K.R."/>
            <person name="Thomas B.C."/>
            <person name="Pan C."/>
            <person name="Northen T.R."/>
            <person name="Banfield J.F."/>
        </authorList>
    </citation>
    <scope>NUCLEOTIDE SEQUENCE [LARGE SCALE GENOMIC DNA]</scope>
    <source>
        <strain evidence="12">WS_2</strain>
    </source>
</reference>
<dbReference type="Pfam" id="PF00733">
    <property type="entry name" value="Asn_synthase"/>
    <property type="match status" value="1"/>
</dbReference>
<dbReference type="InterPro" id="IPR029055">
    <property type="entry name" value="Ntn_hydrolases_N"/>
</dbReference>
<dbReference type="SUPFAM" id="SSF52402">
    <property type="entry name" value="Adenine nucleotide alpha hydrolases-like"/>
    <property type="match status" value="1"/>
</dbReference>
<dbReference type="Gene3D" id="3.40.50.620">
    <property type="entry name" value="HUPs"/>
    <property type="match status" value="1"/>
</dbReference>
<comment type="caution">
    <text evidence="12">The sequence shown here is derived from an EMBL/GenBank/DDBJ whole genome shotgun (WGS) entry which is preliminary data.</text>
</comment>
<dbReference type="GO" id="GO:0006529">
    <property type="term" value="P:asparagine biosynthetic process"/>
    <property type="evidence" value="ECO:0007669"/>
    <property type="project" value="UniProtKB-KW"/>
</dbReference>
<comment type="catalytic activity">
    <reaction evidence="7">
        <text>L-aspartate + L-glutamine + ATP + H2O = L-asparagine + L-glutamate + AMP + diphosphate + H(+)</text>
        <dbReference type="Rhea" id="RHEA:12228"/>
        <dbReference type="ChEBI" id="CHEBI:15377"/>
        <dbReference type="ChEBI" id="CHEBI:15378"/>
        <dbReference type="ChEBI" id="CHEBI:29985"/>
        <dbReference type="ChEBI" id="CHEBI:29991"/>
        <dbReference type="ChEBI" id="CHEBI:30616"/>
        <dbReference type="ChEBI" id="CHEBI:33019"/>
        <dbReference type="ChEBI" id="CHEBI:58048"/>
        <dbReference type="ChEBI" id="CHEBI:58359"/>
        <dbReference type="ChEBI" id="CHEBI:456215"/>
        <dbReference type="EC" id="6.3.5.4"/>
    </reaction>
</comment>
<dbReference type="GO" id="GO:0004066">
    <property type="term" value="F:asparagine synthase (glutamine-hydrolyzing) activity"/>
    <property type="evidence" value="ECO:0007669"/>
    <property type="project" value="UniProtKB-EC"/>
</dbReference>
<keyword evidence="5 9" id="KW-0067">ATP-binding</keyword>
<feature type="active site" description="For GATase activity" evidence="8">
    <location>
        <position position="2"/>
    </location>
</feature>
<keyword evidence="6 8" id="KW-0315">Glutamine amidotransferase</keyword>
<keyword evidence="8" id="KW-0061">Asparagine biosynthesis</keyword>
<organism evidence="12 13">
    <name type="scientific">Eiseniibacteriota bacterium</name>
    <dbReference type="NCBI Taxonomy" id="2212470"/>
    <lineage>
        <taxon>Bacteria</taxon>
        <taxon>Candidatus Eiseniibacteriota</taxon>
    </lineage>
</organism>
<dbReference type="InterPro" id="IPR033738">
    <property type="entry name" value="AsnB_N"/>
</dbReference>
<comment type="pathway">
    <text evidence="1">Amino-acid biosynthesis; L-asparagine biosynthesis; L-asparagine from L-aspartate (L-Gln route): step 1/1.</text>
</comment>
<sequence length="633" mass="71596">MCGIAGIFDTRRVLTPEDHALIERMATVVAHRGPDDAGTWFGGRVGFGHRRLSVIDLSPNGHQPMSNEDGSIWITYNGEIYNFAELKARHRLAEKGHVFRSATDTEVLVHLFEELGPAMAKELNGIFAYAIWDARKNELHLARDPFGVKPLFYTWRDGRFLFGSEIKCLLEDKLVPREVDLQALHDYLTFDYIPGEQTAFRGIREVKPAHRMIVDGEGRVATQRFFDLSFEEDESLDEPRVVEKVRELMDQAVHRQLVADVPVGVLLSGGLDSSTCVALMKRHTGEPIHTYSVGFEDASFNELPYARVVAKQFGTIAREVVVTSGMVRGLLTRAMDFLDEPYADGSAIPTYFVCERAKGEVVVVLSGEGGDEIFAGYETHAAYKASRWFERVPGAIRHGLIAPLVHALPVSHKKLSLEFKMKRFLGGQDLSPQAAHLWWRIVLTDAQKRALYAPGVAERIALEEPLRHFDDAYGRCRAKDALNRLLYVDSSVFLPDDLMIKNDRMSMAHSLEARVPMTDPDLAEYMSRVPARLKLPGLRKKHLMRKAMAGILPASILDKKKVGLEMPYSRWFRSELRDVLEDYLGRERVACTRLFRPEAVTALVNEHMEGRRDHGRALWGLLNFMIWHGKHIG</sequence>
<dbReference type="SUPFAM" id="SSF56235">
    <property type="entry name" value="N-terminal nucleophile aminohydrolases (Ntn hydrolases)"/>
    <property type="match status" value="1"/>
</dbReference>
<keyword evidence="8" id="KW-0028">Amino-acid biosynthesis</keyword>
<evidence type="ECO:0000256" key="8">
    <source>
        <dbReference type="PIRSR" id="PIRSR001589-1"/>
    </source>
</evidence>
<evidence type="ECO:0000256" key="7">
    <source>
        <dbReference type="ARBA" id="ARBA00048741"/>
    </source>
</evidence>
<dbReference type="PROSITE" id="PS51278">
    <property type="entry name" value="GATASE_TYPE_2"/>
    <property type="match status" value="1"/>
</dbReference>
<evidence type="ECO:0000256" key="3">
    <source>
        <dbReference type="ARBA" id="ARBA00012737"/>
    </source>
</evidence>
<proteinExistence type="inferred from homology"/>
<keyword evidence="12" id="KW-0436">Ligase</keyword>
<dbReference type="CDD" id="cd01991">
    <property type="entry name" value="Asn_synthase_B_C"/>
    <property type="match status" value="1"/>
</dbReference>
<dbReference type="InterPro" id="IPR051786">
    <property type="entry name" value="ASN_synthetase/amidase"/>
</dbReference>
<dbReference type="Pfam" id="PF13522">
    <property type="entry name" value="GATase_6"/>
    <property type="match status" value="1"/>
</dbReference>
<dbReference type="EC" id="6.3.5.4" evidence="3"/>
<dbReference type="EMBL" id="VBOS01000320">
    <property type="protein sequence ID" value="TMQ52494.1"/>
    <property type="molecule type" value="Genomic_DNA"/>
</dbReference>
<keyword evidence="4 9" id="KW-0547">Nucleotide-binding</keyword>
<dbReference type="InterPro" id="IPR014729">
    <property type="entry name" value="Rossmann-like_a/b/a_fold"/>
</dbReference>
<feature type="site" description="Important for beta-aspartyl-AMP intermediate formation" evidence="10">
    <location>
        <position position="368"/>
    </location>
</feature>
<feature type="domain" description="Glutamine amidotransferase type-2" evidence="11">
    <location>
        <begin position="2"/>
        <end position="217"/>
    </location>
</feature>